<dbReference type="Proteomes" id="UP000216538">
    <property type="component" value="Unassembled WGS sequence"/>
</dbReference>
<dbReference type="EMBL" id="JH393257">
    <property type="protein sequence ID" value="EHJ93227.1"/>
    <property type="molecule type" value="Genomic_DNA"/>
</dbReference>
<reference evidence="3 5" key="2">
    <citation type="submission" date="2017-07" db="EMBL/GenBank/DDBJ databases">
        <title>Shotgun whole genome sequences of three halophilic bacterial isolates.</title>
        <authorList>
            <person name="Pozzo T."/>
            <person name="Higdon S.M."/>
            <person name="Quillaguaman J."/>
        </authorList>
    </citation>
    <scope>NUCLEOTIDE SEQUENCE [LARGE SCALE GENOMIC DNA]</scope>
    <source>
        <strain evidence="3 5">LC1</strain>
    </source>
</reference>
<evidence type="ECO:0000313" key="2">
    <source>
        <dbReference type="EMBL" id="EHJ93227.1"/>
    </source>
</evidence>
<dbReference type="InterPro" id="IPR005303">
    <property type="entry name" value="MOCOS_middle"/>
</dbReference>
<dbReference type="Pfam" id="PF03473">
    <property type="entry name" value="MOSC"/>
    <property type="match status" value="1"/>
</dbReference>
<dbReference type="GO" id="GO:0030151">
    <property type="term" value="F:molybdenum ion binding"/>
    <property type="evidence" value="ECO:0007669"/>
    <property type="project" value="InterPro"/>
</dbReference>
<dbReference type="InterPro" id="IPR005302">
    <property type="entry name" value="MoCF_Sase_C"/>
</dbReference>
<feature type="domain" description="MOSC" evidence="1">
    <location>
        <begin position="143"/>
        <end position="291"/>
    </location>
</feature>
<gene>
    <name evidence="3" type="ORF">CE457_12660</name>
    <name evidence="2" type="ORF">KUC_0174</name>
</gene>
<proteinExistence type="predicted"/>
<dbReference type="GO" id="GO:0003824">
    <property type="term" value="F:catalytic activity"/>
    <property type="evidence" value="ECO:0007669"/>
    <property type="project" value="InterPro"/>
</dbReference>
<dbReference type="InterPro" id="IPR011037">
    <property type="entry name" value="Pyrv_Knase-like_insert_dom_sf"/>
</dbReference>
<accession>A0A265DWX5</accession>
<protein>
    <submittedName>
        <fullName evidence="3">MOSC domain-containing protein</fullName>
    </submittedName>
</protein>
<evidence type="ECO:0000313" key="4">
    <source>
        <dbReference type="Proteomes" id="UP000005756"/>
    </source>
</evidence>
<dbReference type="AlphaFoldDB" id="A0A265DWX5"/>
<dbReference type="Proteomes" id="UP000005756">
    <property type="component" value="Unassembled WGS sequence"/>
</dbReference>
<reference evidence="2 4" key="1">
    <citation type="submission" date="2011-10" db="EMBL/GenBank/DDBJ databases">
        <authorList>
            <person name="Quillaguamn J."/>
            <person name="Guzmn D."/>
            <person name="Balderrama-Subieta A."/>
            <person name="Cardona-Ortuo C."/>
            <person name="Guevara-Martnez M."/>
            <person name="Callisaya-Quispe N."/>
        </authorList>
    </citation>
    <scope>NUCLEOTIDE SEQUENCE [LARGE SCALE GENOMIC DNA]</scope>
    <source>
        <strain evidence="2 4">LC1</strain>
    </source>
</reference>
<dbReference type="PANTHER" id="PTHR14237">
    <property type="entry name" value="MOLYBDOPTERIN COFACTOR SULFURASE MOSC"/>
    <property type="match status" value="1"/>
</dbReference>
<name>A0A265DWX5_9GAMM</name>
<dbReference type="PANTHER" id="PTHR14237:SF19">
    <property type="entry name" value="MITOCHONDRIAL AMIDOXIME REDUCING COMPONENT 1"/>
    <property type="match status" value="1"/>
</dbReference>
<sequence length="295" mass="32578">MAKVALLHRHEAAVQITQLNIYPVKSLKGISVHHSELQEHGLAWDRRWMLVDAQQRFVTQRQLPALATVEVALTDEHLVLSHPNVEPLNVPLAEPKGNLRLVSVWNDHCKALPESDEVSRWLVAALGEQAQGLSMVRFANEFTRAVEEDFLDGGSAHTYFSDGYPFLITTTGSLDALNQALIAKGQAPIPMNRFRPNIVVKSDEAWAEDRWATLTEASGTFQLALRKPCKRCKITTIDQHTAAVPAPAEPLKTLIELNTQPNQKGAHFGQNATLLNGEGSVIRVGDRLVAVTRDA</sequence>
<dbReference type="EMBL" id="NPEY01000008">
    <property type="protein sequence ID" value="OZT73831.1"/>
    <property type="molecule type" value="Genomic_DNA"/>
</dbReference>
<dbReference type="Pfam" id="PF03476">
    <property type="entry name" value="MOSC_N"/>
    <property type="match status" value="1"/>
</dbReference>
<dbReference type="STRING" id="1072583.KUC_0174"/>
<keyword evidence="5" id="KW-1185">Reference proteome</keyword>
<evidence type="ECO:0000259" key="1">
    <source>
        <dbReference type="PROSITE" id="PS51340"/>
    </source>
</evidence>
<organism evidence="2 4">
    <name type="scientific">Vreelandella boliviensis LC1</name>
    <dbReference type="NCBI Taxonomy" id="1072583"/>
    <lineage>
        <taxon>Bacteria</taxon>
        <taxon>Pseudomonadati</taxon>
        <taxon>Pseudomonadota</taxon>
        <taxon>Gammaproteobacteria</taxon>
        <taxon>Oceanospirillales</taxon>
        <taxon>Halomonadaceae</taxon>
        <taxon>Vreelandella</taxon>
    </lineage>
</organism>
<dbReference type="SUPFAM" id="SSF141673">
    <property type="entry name" value="MOSC N-terminal domain-like"/>
    <property type="match status" value="1"/>
</dbReference>
<evidence type="ECO:0000313" key="5">
    <source>
        <dbReference type="Proteomes" id="UP000216538"/>
    </source>
</evidence>
<dbReference type="SUPFAM" id="SSF50800">
    <property type="entry name" value="PK beta-barrel domain-like"/>
    <property type="match status" value="1"/>
</dbReference>
<dbReference type="PROSITE" id="PS51340">
    <property type="entry name" value="MOSC"/>
    <property type="match status" value="1"/>
</dbReference>
<dbReference type="GO" id="GO:0030170">
    <property type="term" value="F:pyridoxal phosphate binding"/>
    <property type="evidence" value="ECO:0007669"/>
    <property type="project" value="InterPro"/>
</dbReference>
<evidence type="ECO:0000313" key="3">
    <source>
        <dbReference type="EMBL" id="OZT73831.1"/>
    </source>
</evidence>